<dbReference type="InterPro" id="IPR050082">
    <property type="entry name" value="RNA_methyltr_RlmE"/>
</dbReference>
<evidence type="ECO:0000256" key="6">
    <source>
        <dbReference type="SAM" id="MobiDB-lite"/>
    </source>
</evidence>
<dbReference type="Gene3D" id="2.40.50.140">
    <property type="entry name" value="Nucleic acid-binding proteins"/>
    <property type="match status" value="1"/>
</dbReference>
<comment type="function">
    <text evidence="5">Specifically methylates the uridine in position 2552 of 23S rRNA at the 2'-O position of the ribose in the fully assembled 50S ribosomal subunit.</text>
</comment>
<sequence>MSGKDEYYNRSKQQGYRSRASYKLKQIDEDADLLDPGDTVVDLGAAPGGWLQVAAEEVGESGTVVGVDLQRIEDLDEGDVETIRGDMTEERTRHYLREAVGERGADAVLSDMAPNMTGEYALDHARSVHLARQAFDVAEELLAPGGDFVVKVFQGEDLDAFREEVRSEFQYLRTVSPPASRDSSSEVYLVARGLNTAPVAAGDRLEVTVEELGDEGDGIAYVEGYSLFVPDADVGEAVTVEVDEAKPRFGFAERVDGGSDSDSDAESDD</sequence>
<dbReference type="AlphaFoldDB" id="A0ABD6AME7"/>
<dbReference type="Pfam" id="PF01938">
    <property type="entry name" value="TRAM"/>
    <property type="match status" value="1"/>
</dbReference>
<keyword evidence="4 5" id="KW-0949">S-adenosyl-L-methionine</keyword>
<dbReference type="SUPFAM" id="SSF53335">
    <property type="entry name" value="S-adenosyl-L-methionine-dependent methyltransferases"/>
    <property type="match status" value="1"/>
</dbReference>
<accession>A0ABD6AME7</accession>
<comment type="subcellular location">
    <subcellularLocation>
        <location evidence="5">Cytoplasm</location>
    </subcellularLocation>
</comment>
<organism evidence="8 9">
    <name type="scientific">Halorubrum rutilum</name>
    <dbReference type="NCBI Taxonomy" id="1364933"/>
    <lineage>
        <taxon>Archaea</taxon>
        <taxon>Methanobacteriati</taxon>
        <taxon>Methanobacteriota</taxon>
        <taxon>Stenosarchaea group</taxon>
        <taxon>Halobacteria</taxon>
        <taxon>Halobacteriales</taxon>
        <taxon>Haloferacaceae</taxon>
        <taxon>Halorubrum</taxon>
    </lineage>
</organism>
<feature type="binding site" evidence="5">
    <location>
        <position position="48"/>
    </location>
    <ligand>
        <name>S-adenosyl-L-methionine</name>
        <dbReference type="ChEBI" id="CHEBI:59789"/>
    </ligand>
</feature>
<feature type="region of interest" description="Disordered" evidence="6">
    <location>
        <begin position="1"/>
        <end position="20"/>
    </location>
</feature>
<dbReference type="GO" id="GO:0008650">
    <property type="term" value="F:rRNA (uridine-2'-O-)-methyltransferase activity"/>
    <property type="evidence" value="ECO:0007669"/>
    <property type="project" value="UniProtKB-UniRule"/>
</dbReference>
<reference evidence="8 9" key="1">
    <citation type="journal article" date="2019" name="Int. J. Syst. Evol. Microbiol.">
        <title>The Global Catalogue of Microorganisms (GCM) 10K type strain sequencing project: providing services to taxonomists for standard genome sequencing and annotation.</title>
        <authorList>
            <consortium name="The Broad Institute Genomics Platform"/>
            <consortium name="The Broad Institute Genome Sequencing Center for Infectious Disease"/>
            <person name="Wu L."/>
            <person name="Ma J."/>
        </authorList>
    </citation>
    <scope>NUCLEOTIDE SEQUENCE [LARGE SCALE GENOMIC DNA]</scope>
    <source>
        <strain evidence="8 9">CGMCC 1.12554</strain>
    </source>
</reference>
<dbReference type="InterPro" id="IPR029063">
    <property type="entry name" value="SAM-dependent_MTases_sf"/>
</dbReference>
<dbReference type="Gene3D" id="3.40.50.150">
    <property type="entry name" value="Vaccinia Virus protein VP39"/>
    <property type="match status" value="1"/>
</dbReference>
<dbReference type="InterPro" id="IPR015507">
    <property type="entry name" value="rRNA-MeTfrase_E"/>
</dbReference>
<evidence type="ECO:0000256" key="4">
    <source>
        <dbReference type="ARBA" id="ARBA00022691"/>
    </source>
</evidence>
<comment type="caution">
    <text evidence="8">The sequence shown here is derived from an EMBL/GenBank/DDBJ whole genome shotgun (WGS) entry which is preliminary data.</text>
</comment>
<dbReference type="HAMAP" id="MF_01547">
    <property type="entry name" value="RNA_methyltr_E"/>
    <property type="match status" value="1"/>
</dbReference>
<dbReference type="Pfam" id="PF01728">
    <property type="entry name" value="FtsJ"/>
    <property type="match status" value="1"/>
</dbReference>
<evidence type="ECO:0000256" key="3">
    <source>
        <dbReference type="ARBA" id="ARBA00022679"/>
    </source>
</evidence>
<keyword evidence="1 5" id="KW-0698">rRNA processing</keyword>
<protein>
    <recommendedName>
        <fullName evidence="5">Ribosomal RNA large subunit methyltransferase E</fullName>
        <ecNumber evidence="5">2.1.1.166</ecNumber>
    </recommendedName>
    <alternativeName>
        <fullName evidence="5">23S rRNA Um2552 methyltransferase</fullName>
    </alternativeName>
    <alternativeName>
        <fullName evidence="5">rRNA (uridine-2'-O-)-methyltransferase</fullName>
    </alternativeName>
</protein>
<dbReference type="SUPFAM" id="SSF50249">
    <property type="entry name" value="Nucleic acid-binding proteins"/>
    <property type="match status" value="1"/>
</dbReference>
<dbReference type="EC" id="2.1.1.166" evidence="5"/>
<dbReference type="InterPro" id="IPR012340">
    <property type="entry name" value="NA-bd_OB-fold"/>
</dbReference>
<keyword evidence="5" id="KW-0963">Cytoplasm</keyword>
<dbReference type="InterPro" id="IPR002877">
    <property type="entry name" value="RNA_MeTrfase_FtsJ_dom"/>
</dbReference>
<feature type="binding site" evidence="5">
    <location>
        <position position="50"/>
    </location>
    <ligand>
        <name>S-adenosyl-L-methionine</name>
        <dbReference type="ChEBI" id="CHEBI:59789"/>
    </ligand>
</feature>
<dbReference type="Proteomes" id="UP001596545">
    <property type="component" value="Unassembled WGS sequence"/>
</dbReference>
<evidence type="ECO:0000256" key="1">
    <source>
        <dbReference type="ARBA" id="ARBA00022552"/>
    </source>
</evidence>
<dbReference type="PROSITE" id="PS50926">
    <property type="entry name" value="TRAM"/>
    <property type="match status" value="1"/>
</dbReference>
<feature type="binding site" evidence="5">
    <location>
        <position position="68"/>
    </location>
    <ligand>
        <name>S-adenosyl-L-methionine</name>
        <dbReference type="ChEBI" id="CHEBI:59789"/>
    </ligand>
</feature>
<feature type="binding site" evidence="5">
    <location>
        <position position="111"/>
    </location>
    <ligand>
        <name>S-adenosyl-L-methionine</name>
        <dbReference type="ChEBI" id="CHEBI:59789"/>
    </ligand>
</feature>
<dbReference type="GO" id="GO:0005737">
    <property type="term" value="C:cytoplasm"/>
    <property type="evidence" value="ECO:0007669"/>
    <property type="project" value="UniProtKB-SubCell"/>
</dbReference>
<name>A0ABD6AME7_9EURY</name>
<keyword evidence="9" id="KW-1185">Reference proteome</keyword>
<evidence type="ECO:0000256" key="2">
    <source>
        <dbReference type="ARBA" id="ARBA00022603"/>
    </source>
</evidence>
<dbReference type="PANTHER" id="PTHR10920">
    <property type="entry name" value="RIBOSOMAL RNA METHYLTRANSFERASE"/>
    <property type="match status" value="1"/>
</dbReference>
<dbReference type="RefSeq" id="WP_256409095.1">
    <property type="nucleotide sequence ID" value="NZ_JANHDN010000004.1"/>
</dbReference>
<comment type="similarity">
    <text evidence="5">Belongs to the class I-like SAM-binding methyltransferase superfamily. RNA methyltransferase RlmE family.</text>
</comment>
<feature type="domain" description="TRAM" evidence="7">
    <location>
        <begin position="198"/>
        <end position="256"/>
    </location>
</feature>
<keyword evidence="2 5" id="KW-0489">Methyltransferase</keyword>
<feature type="binding site" evidence="5">
    <location>
        <position position="86"/>
    </location>
    <ligand>
        <name>S-adenosyl-L-methionine</name>
        <dbReference type="ChEBI" id="CHEBI:59789"/>
    </ligand>
</feature>
<gene>
    <name evidence="5" type="primary">rlmE</name>
    <name evidence="8" type="ORF">ACFQMF_09950</name>
</gene>
<evidence type="ECO:0000313" key="8">
    <source>
        <dbReference type="EMBL" id="MFC7324901.1"/>
    </source>
</evidence>
<dbReference type="PANTHER" id="PTHR10920:SF13">
    <property type="entry name" value="PRE-RRNA 2'-O-RIBOSE RNA METHYLTRANSFERASE FTSJ3"/>
    <property type="match status" value="1"/>
</dbReference>
<keyword evidence="3 5" id="KW-0808">Transferase</keyword>
<evidence type="ECO:0000313" key="9">
    <source>
        <dbReference type="Proteomes" id="UP001596545"/>
    </source>
</evidence>
<evidence type="ECO:0000256" key="5">
    <source>
        <dbReference type="HAMAP-Rule" id="MF_01547"/>
    </source>
</evidence>
<proteinExistence type="inferred from homology"/>
<comment type="catalytic activity">
    <reaction evidence="5">
        <text>uridine(2552) in 23S rRNA + S-adenosyl-L-methionine = 2'-O-methyluridine(2552) in 23S rRNA + S-adenosyl-L-homocysteine + H(+)</text>
        <dbReference type="Rhea" id="RHEA:42720"/>
        <dbReference type="Rhea" id="RHEA-COMP:10202"/>
        <dbReference type="Rhea" id="RHEA-COMP:10203"/>
        <dbReference type="ChEBI" id="CHEBI:15378"/>
        <dbReference type="ChEBI" id="CHEBI:57856"/>
        <dbReference type="ChEBI" id="CHEBI:59789"/>
        <dbReference type="ChEBI" id="CHEBI:65315"/>
        <dbReference type="ChEBI" id="CHEBI:74478"/>
        <dbReference type="EC" id="2.1.1.166"/>
    </reaction>
</comment>
<feature type="active site" description="Proton acceptor" evidence="5">
    <location>
        <position position="151"/>
    </location>
</feature>
<evidence type="ECO:0000259" key="7">
    <source>
        <dbReference type="PROSITE" id="PS50926"/>
    </source>
</evidence>
<dbReference type="EMBL" id="JBHTBL010000008">
    <property type="protein sequence ID" value="MFC7324901.1"/>
    <property type="molecule type" value="Genomic_DNA"/>
</dbReference>
<dbReference type="InterPro" id="IPR002792">
    <property type="entry name" value="TRAM_dom"/>
</dbReference>